<dbReference type="AlphaFoldDB" id="A0A9Q3BDQ1"/>
<gene>
    <name evidence="2" type="ORF">O181_003099</name>
</gene>
<evidence type="ECO:0000313" key="3">
    <source>
        <dbReference type="Proteomes" id="UP000765509"/>
    </source>
</evidence>
<keyword evidence="3" id="KW-1185">Reference proteome</keyword>
<sequence length="205" mass="23564">MQAVFTPVVLKDSLREVPHESILVTRWIFAKKPDRFKACLVASGFCQIHGINYDETFSHTPTFDSLCLLFSTACLKFWNVRTFDVKVAFLHSLIDKPVYVWPLTGIDVPKYSVLKLNKSLYGTKQASRCWWLHLREILQRIGFQNNNEDPSTYTLNQGEDQAILWIHVDDGALNALLNRISQQLNAFLKIKWDKHTNGLVGISIK</sequence>
<dbReference type="Proteomes" id="UP000765509">
    <property type="component" value="Unassembled WGS sequence"/>
</dbReference>
<accession>A0A9Q3BDQ1</accession>
<dbReference type="OrthoDB" id="6746693at2759"/>
<dbReference type="InterPro" id="IPR013103">
    <property type="entry name" value="RVT_2"/>
</dbReference>
<evidence type="ECO:0000259" key="1">
    <source>
        <dbReference type="Pfam" id="PF07727"/>
    </source>
</evidence>
<proteinExistence type="predicted"/>
<comment type="caution">
    <text evidence="2">The sequence shown here is derived from an EMBL/GenBank/DDBJ whole genome shotgun (WGS) entry which is preliminary data.</text>
</comment>
<protein>
    <recommendedName>
        <fullName evidence="1">Reverse transcriptase Ty1/copia-type domain-containing protein</fullName>
    </recommendedName>
</protein>
<name>A0A9Q3BDQ1_9BASI</name>
<evidence type="ECO:0000313" key="2">
    <source>
        <dbReference type="EMBL" id="MBW0463384.1"/>
    </source>
</evidence>
<feature type="domain" description="Reverse transcriptase Ty1/copia-type" evidence="1">
    <location>
        <begin position="23"/>
        <end position="192"/>
    </location>
</feature>
<dbReference type="Pfam" id="PF07727">
    <property type="entry name" value="RVT_2"/>
    <property type="match status" value="1"/>
</dbReference>
<dbReference type="EMBL" id="AVOT02000538">
    <property type="protein sequence ID" value="MBW0463384.1"/>
    <property type="molecule type" value="Genomic_DNA"/>
</dbReference>
<reference evidence="2" key="1">
    <citation type="submission" date="2021-03" db="EMBL/GenBank/DDBJ databases">
        <title>Draft genome sequence of rust myrtle Austropuccinia psidii MF-1, a brazilian biotype.</title>
        <authorList>
            <person name="Quecine M.C."/>
            <person name="Pachon D.M.R."/>
            <person name="Bonatelli M.L."/>
            <person name="Correr F.H."/>
            <person name="Franceschini L.M."/>
            <person name="Leite T.F."/>
            <person name="Margarido G.R.A."/>
            <person name="Almeida C.A."/>
            <person name="Ferrarezi J.A."/>
            <person name="Labate C.A."/>
        </authorList>
    </citation>
    <scope>NUCLEOTIDE SEQUENCE</scope>
    <source>
        <strain evidence="2">MF-1</strain>
    </source>
</reference>
<organism evidence="2 3">
    <name type="scientific">Austropuccinia psidii MF-1</name>
    <dbReference type="NCBI Taxonomy" id="1389203"/>
    <lineage>
        <taxon>Eukaryota</taxon>
        <taxon>Fungi</taxon>
        <taxon>Dikarya</taxon>
        <taxon>Basidiomycota</taxon>
        <taxon>Pucciniomycotina</taxon>
        <taxon>Pucciniomycetes</taxon>
        <taxon>Pucciniales</taxon>
        <taxon>Sphaerophragmiaceae</taxon>
        <taxon>Austropuccinia</taxon>
    </lineage>
</organism>